<feature type="compositionally biased region" description="Basic and acidic residues" evidence="7">
    <location>
        <begin position="294"/>
        <end position="303"/>
    </location>
</feature>
<name>A0A8J9YNG9_BRALA</name>
<dbReference type="GO" id="GO:0019843">
    <property type="term" value="F:rRNA binding"/>
    <property type="evidence" value="ECO:0007669"/>
    <property type="project" value="UniProtKB-UniRule"/>
</dbReference>
<dbReference type="Proteomes" id="UP000838412">
    <property type="component" value="Chromosome 1"/>
</dbReference>
<gene>
    <name evidence="9" type="primary">RPF2</name>
    <name evidence="9" type="ORF">BLAG_LOCUS549</name>
</gene>
<evidence type="ECO:0000256" key="5">
    <source>
        <dbReference type="ARBA" id="ARBA00030889"/>
    </source>
</evidence>
<evidence type="ECO:0000256" key="2">
    <source>
        <dbReference type="ARBA" id="ARBA00010782"/>
    </source>
</evidence>
<dbReference type="PROSITE" id="PS50833">
    <property type="entry name" value="BRIX"/>
    <property type="match status" value="1"/>
</dbReference>
<comment type="similarity">
    <text evidence="2 6">Belongs to the RPF2 family.</text>
</comment>
<proteinExistence type="inferred from homology"/>
<sequence>MATVMQRIVKPKTQAAKRALDVRSPKLEENDKVAMFIKGGHTSETITQVLKELYLLKKPNAITFKRKNIMRPFDDQSSIEFFSQKNDSSLFLFGSHSKKRPNNLVLGRLYDHHVLDMVELGVVHFRSMQDFPTEKIAMGTKPCLVFEGEAFEQDHEHRRLKSLLIDFFRGVKANNVRLQGLEHVLQFTAIDGKVMVMSYKVLLKKSGSRTPRVELTEIGPALDLEVRRTRLASDDLYKKACKKPKKGKPRKVKNVKTDVFGAKMGRVHMERQDFSKLQTRKMKGLKRQAPSNKENAKKAKTESSEPTAEES</sequence>
<dbReference type="AlphaFoldDB" id="A0A8J9YNG9"/>
<reference evidence="9" key="1">
    <citation type="submission" date="2022-01" db="EMBL/GenBank/DDBJ databases">
        <authorList>
            <person name="Braso-Vives M."/>
        </authorList>
    </citation>
    <scope>NUCLEOTIDE SEQUENCE</scope>
</reference>
<keyword evidence="10" id="KW-1185">Reference proteome</keyword>
<organism evidence="9 10">
    <name type="scientific">Branchiostoma lanceolatum</name>
    <name type="common">Common lancelet</name>
    <name type="synonym">Amphioxus lanceolatum</name>
    <dbReference type="NCBI Taxonomy" id="7740"/>
    <lineage>
        <taxon>Eukaryota</taxon>
        <taxon>Metazoa</taxon>
        <taxon>Chordata</taxon>
        <taxon>Cephalochordata</taxon>
        <taxon>Leptocardii</taxon>
        <taxon>Amphioxiformes</taxon>
        <taxon>Branchiostomatidae</taxon>
        <taxon>Branchiostoma</taxon>
    </lineage>
</organism>
<dbReference type="PANTHER" id="PTHR12728">
    <property type="entry name" value="BRIX DOMAIN CONTAINING PROTEIN"/>
    <property type="match status" value="1"/>
</dbReference>
<evidence type="ECO:0000256" key="1">
    <source>
        <dbReference type="ARBA" id="ARBA00004604"/>
    </source>
</evidence>
<evidence type="ECO:0000256" key="4">
    <source>
        <dbReference type="ARBA" id="ARBA00023242"/>
    </source>
</evidence>
<evidence type="ECO:0000256" key="7">
    <source>
        <dbReference type="SAM" id="MobiDB-lite"/>
    </source>
</evidence>
<feature type="region of interest" description="Disordered" evidence="7">
    <location>
        <begin position="269"/>
        <end position="311"/>
    </location>
</feature>
<feature type="domain" description="Brix" evidence="8">
    <location>
        <begin position="32"/>
        <end position="235"/>
    </location>
</feature>
<comment type="subcellular location">
    <subcellularLocation>
        <location evidence="1 6">Nucleus</location>
        <location evidence="1 6">Nucleolus</location>
    </subcellularLocation>
</comment>
<evidence type="ECO:0000256" key="3">
    <source>
        <dbReference type="ARBA" id="ARBA00020387"/>
    </source>
</evidence>
<accession>A0A8J9YNG9</accession>
<dbReference type="Pfam" id="PF04427">
    <property type="entry name" value="Brix"/>
    <property type="match status" value="1"/>
</dbReference>
<evidence type="ECO:0000259" key="8">
    <source>
        <dbReference type="PROSITE" id="PS50833"/>
    </source>
</evidence>
<dbReference type="InterPro" id="IPR039770">
    <property type="entry name" value="Rpf2"/>
</dbReference>
<dbReference type="InterPro" id="IPR007109">
    <property type="entry name" value="Brix"/>
</dbReference>
<dbReference type="GO" id="GO:0005730">
    <property type="term" value="C:nucleolus"/>
    <property type="evidence" value="ECO:0007669"/>
    <property type="project" value="UniProtKB-SubCell"/>
</dbReference>
<keyword evidence="4 6" id="KW-0539">Nucleus</keyword>
<dbReference type="GO" id="GO:0000463">
    <property type="term" value="P:maturation of LSU-rRNA from tricistronic rRNA transcript (SSU-rRNA, 5.8S rRNA, LSU-rRNA)"/>
    <property type="evidence" value="ECO:0007669"/>
    <property type="project" value="TreeGrafter"/>
</dbReference>
<dbReference type="PANTHER" id="PTHR12728:SF0">
    <property type="entry name" value="RIBOSOME PRODUCTION FACTOR 2 HOMOLOG"/>
    <property type="match status" value="1"/>
</dbReference>
<dbReference type="OrthoDB" id="407658at2759"/>
<evidence type="ECO:0000313" key="9">
    <source>
        <dbReference type="EMBL" id="CAH1227917.1"/>
    </source>
</evidence>
<protein>
    <recommendedName>
        <fullName evidence="3 6">Ribosome production factor 2 homolog</fullName>
    </recommendedName>
    <alternativeName>
        <fullName evidence="5 6">Ribosome biogenesis protein RPF2 homolog</fullName>
    </alternativeName>
</protein>
<evidence type="ECO:0000256" key="6">
    <source>
        <dbReference type="RuleBase" id="RU367086"/>
    </source>
</evidence>
<dbReference type="SMART" id="SM00879">
    <property type="entry name" value="Brix"/>
    <property type="match status" value="1"/>
</dbReference>
<evidence type="ECO:0000313" key="10">
    <source>
        <dbReference type="Proteomes" id="UP000838412"/>
    </source>
</evidence>
<dbReference type="EMBL" id="OV696686">
    <property type="protein sequence ID" value="CAH1227917.1"/>
    <property type="molecule type" value="Genomic_DNA"/>
</dbReference>
<dbReference type="GO" id="GO:0000027">
    <property type="term" value="P:ribosomal large subunit assembly"/>
    <property type="evidence" value="ECO:0007669"/>
    <property type="project" value="InterPro"/>
</dbReference>